<protein>
    <submittedName>
        <fullName evidence="14">ERAD-associated ubiquitin-protein ligase</fullName>
    </submittedName>
</protein>
<dbReference type="Pfam" id="PF13639">
    <property type="entry name" value="zf-RING_2"/>
    <property type="match status" value="1"/>
</dbReference>
<keyword evidence="7" id="KW-0862">Zinc</keyword>
<evidence type="ECO:0000256" key="12">
    <source>
        <dbReference type="SAM" id="Phobius"/>
    </source>
</evidence>
<dbReference type="Pfam" id="PF25563">
    <property type="entry name" value="TPR_SYVN1_N"/>
    <property type="match status" value="1"/>
</dbReference>
<sequence>MISIFWLRILYYSFSTAGLAVLLSLIQTYPNWYSFAVAIGTNSYMFLVLANFVIAWHFILTEISIKIFFGRLRTLEANHVFERSWASLVGLIMILLSFQADNSLIMLLLVVNSFNLKCFGWMLVDRIEYKIQRSDTVKQLLASKEFVALNGCLGLAGLMTSVCDRSSLDSDNGEVYLLFAMEYTSTFLNLLKSYASLVLNSVEMTRIRLGIDQEEWESKTFYMKVTKLILSVLKFVLLLAVVWGIMSFYHVPISLVRDLYVSAVSLLHQVRELRAHLRTFSELNVKLSDATVQDLAEHDVCIVCHEEMDESKIGTGDRNTPKKLNCSHIIHLSCLKKWIDISQTCPMCRAPVFSDNSRSQNVNTDVAGPLPDNNPPPAIAVAQGTRDDPTPTIPSNSNNMADIYRSSPILNQIPRDAFRTERREIPGRSILENDDNSWFQFPLQSNSDNSFKVILNSQDYLRFGTDLGTTQARPSPHIVSSEDQGISSSSERNTDVNTETYQIIQNQAQTIANLQQRIHLLEQRLNSQ</sequence>
<dbReference type="EMBL" id="FR839631">
    <property type="protein sequence ID" value="SCV12423.1"/>
    <property type="molecule type" value="Genomic_DNA"/>
</dbReference>
<dbReference type="PANTHER" id="PTHR22763">
    <property type="entry name" value="RING ZINC FINGER PROTEIN"/>
    <property type="match status" value="1"/>
</dbReference>
<evidence type="ECO:0000256" key="8">
    <source>
        <dbReference type="ARBA" id="ARBA00022989"/>
    </source>
</evidence>
<dbReference type="PROSITE" id="PS50089">
    <property type="entry name" value="ZF_RING_2"/>
    <property type="match status" value="1"/>
</dbReference>
<evidence type="ECO:0000313" key="14">
    <source>
        <dbReference type="EMBL" id="SCV12423.1"/>
    </source>
</evidence>
<comment type="subcellular location">
    <subcellularLocation>
        <location evidence="1">Endomembrane system</location>
        <topology evidence="1">Multi-pass membrane protein</topology>
    </subcellularLocation>
</comment>
<evidence type="ECO:0000256" key="3">
    <source>
        <dbReference type="ARBA" id="ARBA00022679"/>
    </source>
</evidence>
<dbReference type="GO" id="GO:0036503">
    <property type="term" value="P:ERAD pathway"/>
    <property type="evidence" value="ECO:0007669"/>
    <property type="project" value="TreeGrafter"/>
</dbReference>
<keyword evidence="4 12" id="KW-0812">Transmembrane</keyword>
<dbReference type="PANTHER" id="PTHR22763:SF191">
    <property type="entry name" value="RING FINGER PROTEIN 145 HOMOLOG"/>
    <property type="match status" value="1"/>
</dbReference>
<evidence type="ECO:0000256" key="10">
    <source>
        <dbReference type="PROSITE-ProRule" id="PRU00175"/>
    </source>
</evidence>
<dbReference type="GO" id="GO:0061630">
    <property type="term" value="F:ubiquitin protein ligase activity"/>
    <property type="evidence" value="ECO:0007669"/>
    <property type="project" value="TreeGrafter"/>
</dbReference>
<feature type="compositionally biased region" description="Low complexity" evidence="11">
    <location>
        <begin position="481"/>
        <end position="490"/>
    </location>
</feature>
<keyword evidence="6 10" id="KW-0863">Zinc-finger</keyword>
<comment type="pathway">
    <text evidence="2">Protein modification; protein ubiquitination.</text>
</comment>
<dbReference type="InterPro" id="IPR050731">
    <property type="entry name" value="HRD1_E3_ubiq-ligases"/>
</dbReference>
<name>A0A1G4KR07_KOMPC</name>
<evidence type="ECO:0000256" key="6">
    <source>
        <dbReference type="ARBA" id="ARBA00022771"/>
    </source>
</evidence>
<feature type="transmembrane region" description="Helical" evidence="12">
    <location>
        <begin position="32"/>
        <end position="59"/>
    </location>
</feature>
<dbReference type="InterPro" id="IPR001841">
    <property type="entry name" value="Znf_RING"/>
</dbReference>
<reference evidence="14 15" key="1">
    <citation type="journal article" date="2011" name="J. Biotechnol.">
        <title>High-quality genome sequence of Pichia pastoris CBS7435.</title>
        <authorList>
            <person name="Kuberl A."/>
            <person name="Schneider J."/>
            <person name="Thallinger G.G."/>
            <person name="Anderl I."/>
            <person name="Wibberg D."/>
            <person name="Hajek T."/>
            <person name="Jaenicke S."/>
            <person name="Brinkrolf K."/>
            <person name="Goesmann A."/>
            <person name="Szczepanowski R."/>
            <person name="Puhler A."/>
            <person name="Schwab H."/>
            <person name="Glieder A."/>
            <person name="Pichler H."/>
        </authorList>
    </citation>
    <scope>NUCLEOTIDE SEQUENCE [LARGE SCALE GENOMIC DNA]</scope>
    <source>
        <strain evidence="15">ATCC 76273 / CBS 7435 / CECT 11047 / NRRL Y-11430 / Wegner 21-1</strain>
    </source>
</reference>
<feature type="transmembrane region" description="Helical" evidence="12">
    <location>
        <begin position="228"/>
        <end position="249"/>
    </location>
</feature>
<dbReference type="SMART" id="SM00184">
    <property type="entry name" value="RING"/>
    <property type="match status" value="1"/>
</dbReference>
<organism evidence="14 15">
    <name type="scientific">Komagataella phaffii (strain ATCC 76273 / CBS 7435 / CECT 11047 / NRRL Y-11430 / Wegner 21-1)</name>
    <name type="common">Yeast</name>
    <name type="synonym">Pichia pastoris</name>
    <dbReference type="NCBI Taxonomy" id="981350"/>
    <lineage>
        <taxon>Eukaryota</taxon>
        <taxon>Fungi</taxon>
        <taxon>Dikarya</taxon>
        <taxon>Ascomycota</taxon>
        <taxon>Saccharomycotina</taxon>
        <taxon>Pichiomycetes</taxon>
        <taxon>Pichiales</taxon>
        <taxon>Pichiaceae</taxon>
        <taxon>Komagataella</taxon>
    </lineage>
</organism>
<keyword evidence="5" id="KW-0479">Metal-binding</keyword>
<evidence type="ECO:0000256" key="7">
    <source>
        <dbReference type="ARBA" id="ARBA00022833"/>
    </source>
</evidence>
<keyword evidence="3" id="KW-0808">Transferase</keyword>
<feature type="domain" description="RING-type" evidence="13">
    <location>
        <begin position="301"/>
        <end position="349"/>
    </location>
</feature>
<keyword evidence="14" id="KW-0436">Ligase</keyword>
<feature type="transmembrane region" description="Helical" evidence="12">
    <location>
        <begin position="9"/>
        <end position="26"/>
    </location>
</feature>
<dbReference type="Gene3D" id="3.30.40.10">
    <property type="entry name" value="Zinc/RING finger domain, C3HC4 (zinc finger)"/>
    <property type="match status" value="1"/>
</dbReference>
<keyword evidence="8 12" id="KW-1133">Transmembrane helix</keyword>
<evidence type="ECO:0000313" key="15">
    <source>
        <dbReference type="Proteomes" id="UP000006853"/>
    </source>
</evidence>
<evidence type="ECO:0000256" key="11">
    <source>
        <dbReference type="SAM" id="MobiDB-lite"/>
    </source>
</evidence>
<dbReference type="GO" id="GO:0043161">
    <property type="term" value="P:proteasome-mediated ubiquitin-dependent protein catabolic process"/>
    <property type="evidence" value="ECO:0007669"/>
    <property type="project" value="TreeGrafter"/>
</dbReference>
<dbReference type="AlphaFoldDB" id="A0A1G4KR07"/>
<dbReference type="GO" id="GO:0012505">
    <property type="term" value="C:endomembrane system"/>
    <property type="evidence" value="ECO:0007669"/>
    <property type="project" value="TreeGrafter"/>
</dbReference>
<dbReference type="GO" id="GO:0008270">
    <property type="term" value="F:zinc ion binding"/>
    <property type="evidence" value="ECO:0007669"/>
    <property type="project" value="UniProtKB-KW"/>
</dbReference>
<gene>
    <name evidence="14" type="primary">HRD1-1</name>
    <name evidence="14" type="ordered locus">PP7435_Chr4-0859</name>
</gene>
<feature type="region of interest" description="Disordered" evidence="11">
    <location>
        <begin position="471"/>
        <end position="494"/>
    </location>
</feature>
<evidence type="ECO:0000256" key="5">
    <source>
        <dbReference type="ARBA" id="ARBA00022723"/>
    </source>
</evidence>
<accession>A0A1G4KR07</accession>
<dbReference type="SMART" id="SM00744">
    <property type="entry name" value="RINGv"/>
    <property type="match status" value="1"/>
</dbReference>
<keyword evidence="9 12" id="KW-0472">Membrane</keyword>
<reference evidence="14 15" key="2">
    <citation type="journal article" date="2016" name="FEMS Yeast Res.">
        <title>Curation of the genome annotation of Pichia pastoris (Komagataella phaffii) CBS7435 from gene level to protein function.</title>
        <authorList>
            <person name="Valli M."/>
            <person name="Tatto N.E."/>
            <person name="Peymann A."/>
            <person name="Gruber C."/>
            <person name="Landes N."/>
            <person name="Ekker H."/>
            <person name="Thallinger G.G."/>
            <person name="Mattanovich D."/>
            <person name="Gasser B."/>
            <person name="Graf A.B."/>
        </authorList>
    </citation>
    <scope>GENOME REANNOTATION</scope>
    <source>
        <strain evidence="14 15">ATCC 76273 / CBS 7435 / CECT 11047 / NRRL Y-11430 / Wegner 21-1</strain>
    </source>
</reference>
<dbReference type="InterPro" id="IPR011016">
    <property type="entry name" value="Znf_RING-CH"/>
</dbReference>
<proteinExistence type="predicted"/>
<keyword evidence="15" id="KW-1185">Reference proteome</keyword>
<evidence type="ECO:0000256" key="9">
    <source>
        <dbReference type="ARBA" id="ARBA00023136"/>
    </source>
</evidence>
<dbReference type="Proteomes" id="UP000006853">
    <property type="component" value="Chromosome 4"/>
</dbReference>
<evidence type="ECO:0000256" key="1">
    <source>
        <dbReference type="ARBA" id="ARBA00004127"/>
    </source>
</evidence>
<evidence type="ECO:0000256" key="2">
    <source>
        <dbReference type="ARBA" id="ARBA00004906"/>
    </source>
</evidence>
<evidence type="ECO:0000256" key="4">
    <source>
        <dbReference type="ARBA" id="ARBA00022692"/>
    </source>
</evidence>
<dbReference type="GO" id="GO:0016874">
    <property type="term" value="F:ligase activity"/>
    <property type="evidence" value="ECO:0007669"/>
    <property type="project" value="UniProtKB-KW"/>
</dbReference>
<dbReference type="InterPro" id="IPR013083">
    <property type="entry name" value="Znf_RING/FYVE/PHD"/>
</dbReference>
<dbReference type="SMR" id="A0A1G4KR07"/>
<dbReference type="SUPFAM" id="SSF57850">
    <property type="entry name" value="RING/U-box"/>
    <property type="match status" value="1"/>
</dbReference>
<evidence type="ECO:0000259" key="13">
    <source>
        <dbReference type="PROSITE" id="PS50089"/>
    </source>
</evidence>
<dbReference type="InterPro" id="IPR057992">
    <property type="entry name" value="TPR_SYVN1_N"/>
</dbReference>